<proteinExistence type="predicted"/>
<reference evidence="1" key="1">
    <citation type="journal article" date="2015" name="Nature">
        <title>Complex archaea that bridge the gap between prokaryotes and eukaryotes.</title>
        <authorList>
            <person name="Spang A."/>
            <person name="Saw J.H."/>
            <person name="Jorgensen S.L."/>
            <person name="Zaremba-Niedzwiedzka K."/>
            <person name="Martijn J."/>
            <person name="Lind A.E."/>
            <person name="van Eijk R."/>
            <person name="Schleper C."/>
            <person name="Guy L."/>
            <person name="Ettema T.J."/>
        </authorList>
    </citation>
    <scope>NUCLEOTIDE SEQUENCE</scope>
</reference>
<name>A0A0F9HYD0_9ZZZZ</name>
<protein>
    <submittedName>
        <fullName evidence="1">Uncharacterized protein</fullName>
    </submittedName>
</protein>
<accession>A0A0F9HYD0</accession>
<sequence>MPLPEGLHVTWDRGIDEGYGITIYGWIDRKDQIYKDFLILTIMKKDQPNGTKKGEIVWWATSSVFWSEKINDLWNPGMGHNPCVKYDEIMEVLNA</sequence>
<gene>
    <name evidence="1" type="ORF">LCGC14_1645410</name>
</gene>
<evidence type="ECO:0000313" key="1">
    <source>
        <dbReference type="EMBL" id="KKM20441.1"/>
    </source>
</evidence>
<dbReference type="EMBL" id="LAZR01013765">
    <property type="protein sequence ID" value="KKM20441.1"/>
    <property type="molecule type" value="Genomic_DNA"/>
</dbReference>
<organism evidence="1">
    <name type="scientific">marine sediment metagenome</name>
    <dbReference type="NCBI Taxonomy" id="412755"/>
    <lineage>
        <taxon>unclassified sequences</taxon>
        <taxon>metagenomes</taxon>
        <taxon>ecological metagenomes</taxon>
    </lineage>
</organism>
<comment type="caution">
    <text evidence="1">The sequence shown here is derived from an EMBL/GenBank/DDBJ whole genome shotgun (WGS) entry which is preliminary data.</text>
</comment>
<dbReference type="AlphaFoldDB" id="A0A0F9HYD0"/>